<evidence type="ECO:0000313" key="2">
    <source>
        <dbReference type="EMBL" id="KAF2498280.1"/>
    </source>
</evidence>
<gene>
    <name evidence="2" type="ORF">BU16DRAFT_536332</name>
</gene>
<dbReference type="OrthoDB" id="3927840at2759"/>
<accession>A0A6A6R2Z2</accession>
<proteinExistence type="predicted"/>
<evidence type="ECO:0000259" key="1">
    <source>
        <dbReference type="PROSITE" id="PS50181"/>
    </source>
</evidence>
<evidence type="ECO:0000313" key="3">
    <source>
        <dbReference type="Proteomes" id="UP000799750"/>
    </source>
</evidence>
<dbReference type="PROSITE" id="PS50181">
    <property type="entry name" value="FBOX"/>
    <property type="match status" value="1"/>
</dbReference>
<dbReference type="AlphaFoldDB" id="A0A6A6R2Z2"/>
<sequence>MTTPIDGLPTELFLEVTRYLRHGDLFQLMQVSKPCRQILSPILWKRIELHRPSYHSDYAYPHSHTDAGCESRPYMHLPEWEPNSYLDKYHADVAKAFIMMFESMPKDSSERLRRLASQVRWLCLHVDPYEDDSVTRNCWNIFALFTNLEYLEVDAAWTAYNEVEPFNLGAQPLAKLRAVKLRGYVPREVVQYFCQQPSRIVDLELAVLDNPIGGTLAYERKNPPPEALEPPEDYDGMTEEDLEALNDEEDFEEEEIAPRPLCWMPEGLGSQFTFLTRLWLCKPGEPRHRIFHETYYSMPSDQRTLDAWVSIIRAARATLVYLTLEDRLAIENIETDSTGSNEFMQYYSHGPTYHRFVATVLPVLMEEAQWPELKYLQLYGLEIHDPTNSHTRDPHVNIRTKLRQRHPYAEVETYLGRRMTFDSTTGEVGMYGGDGIGWDCLDEDE</sequence>
<dbReference type="Gene3D" id="1.20.1280.50">
    <property type="match status" value="1"/>
</dbReference>
<name>A0A6A6R2Z2_9PEZI</name>
<dbReference type="Pfam" id="PF12937">
    <property type="entry name" value="F-box-like"/>
    <property type="match status" value="1"/>
</dbReference>
<dbReference type="SUPFAM" id="SSF81383">
    <property type="entry name" value="F-box domain"/>
    <property type="match status" value="1"/>
</dbReference>
<dbReference type="EMBL" id="MU004185">
    <property type="protein sequence ID" value="KAF2498280.1"/>
    <property type="molecule type" value="Genomic_DNA"/>
</dbReference>
<protein>
    <recommendedName>
        <fullName evidence="1">F-box domain-containing protein</fullName>
    </recommendedName>
</protein>
<reference evidence="2" key="1">
    <citation type="journal article" date="2020" name="Stud. Mycol.">
        <title>101 Dothideomycetes genomes: a test case for predicting lifestyles and emergence of pathogens.</title>
        <authorList>
            <person name="Haridas S."/>
            <person name="Albert R."/>
            <person name="Binder M."/>
            <person name="Bloem J."/>
            <person name="Labutti K."/>
            <person name="Salamov A."/>
            <person name="Andreopoulos B."/>
            <person name="Baker S."/>
            <person name="Barry K."/>
            <person name="Bills G."/>
            <person name="Bluhm B."/>
            <person name="Cannon C."/>
            <person name="Castanera R."/>
            <person name="Culley D."/>
            <person name="Daum C."/>
            <person name="Ezra D."/>
            <person name="Gonzalez J."/>
            <person name="Henrissat B."/>
            <person name="Kuo A."/>
            <person name="Liang C."/>
            <person name="Lipzen A."/>
            <person name="Lutzoni F."/>
            <person name="Magnuson J."/>
            <person name="Mondo S."/>
            <person name="Nolan M."/>
            <person name="Ohm R."/>
            <person name="Pangilinan J."/>
            <person name="Park H.-J."/>
            <person name="Ramirez L."/>
            <person name="Alfaro M."/>
            <person name="Sun H."/>
            <person name="Tritt A."/>
            <person name="Yoshinaga Y."/>
            <person name="Zwiers L.-H."/>
            <person name="Turgeon B."/>
            <person name="Goodwin S."/>
            <person name="Spatafora J."/>
            <person name="Crous P."/>
            <person name="Grigoriev I."/>
        </authorList>
    </citation>
    <scope>NUCLEOTIDE SEQUENCE</scope>
    <source>
        <strain evidence="2">CBS 269.34</strain>
    </source>
</reference>
<dbReference type="Proteomes" id="UP000799750">
    <property type="component" value="Unassembled WGS sequence"/>
</dbReference>
<keyword evidence="3" id="KW-1185">Reference proteome</keyword>
<dbReference type="InterPro" id="IPR001810">
    <property type="entry name" value="F-box_dom"/>
</dbReference>
<dbReference type="InterPro" id="IPR036047">
    <property type="entry name" value="F-box-like_dom_sf"/>
</dbReference>
<organism evidence="2 3">
    <name type="scientific">Lophium mytilinum</name>
    <dbReference type="NCBI Taxonomy" id="390894"/>
    <lineage>
        <taxon>Eukaryota</taxon>
        <taxon>Fungi</taxon>
        <taxon>Dikarya</taxon>
        <taxon>Ascomycota</taxon>
        <taxon>Pezizomycotina</taxon>
        <taxon>Dothideomycetes</taxon>
        <taxon>Pleosporomycetidae</taxon>
        <taxon>Mytilinidiales</taxon>
        <taxon>Mytilinidiaceae</taxon>
        <taxon>Lophium</taxon>
    </lineage>
</organism>
<feature type="domain" description="F-box" evidence="1">
    <location>
        <begin position="2"/>
        <end position="47"/>
    </location>
</feature>